<proteinExistence type="predicted"/>
<keyword evidence="1" id="KW-0812">Transmembrane</keyword>
<comment type="caution">
    <text evidence="3">The sequence shown here is derived from an EMBL/GenBank/DDBJ whole genome shotgun (WGS) entry which is preliminary data.</text>
</comment>
<feature type="transmembrane region" description="Helical" evidence="1">
    <location>
        <begin position="77"/>
        <end position="101"/>
    </location>
</feature>
<dbReference type="Gene3D" id="1.20.144.10">
    <property type="entry name" value="Phosphatidic acid phosphatase type 2/haloperoxidase"/>
    <property type="match status" value="1"/>
</dbReference>
<dbReference type="EMBL" id="SJPY01000001">
    <property type="protein sequence ID" value="TWU44855.1"/>
    <property type="molecule type" value="Genomic_DNA"/>
</dbReference>
<organism evidence="3 4">
    <name type="scientific">Novipirellula aureliae</name>
    <dbReference type="NCBI Taxonomy" id="2527966"/>
    <lineage>
        <taxon>Bacteria</taxon>
        <taxon>Pseudomonadati</taxon>
        <taxon>Planctomycetota</taxon>
        <taxon>Planctomycetia</taxon>
        <taxon>Pirellulales</taxon>
        <taxon>Pirellulaceae</taxon>
        <taxon>Novipirellula</taxon>
    </lineage>
</organism>
<evidence type="ECO:0000259" key="2">
    <source>
        <dbReference type="Pfam" id="PF01569"/>
    </source>
</evidence>
<keyword evidence="1" id="KW-1133">Transmembrane helix</keyword>
<gene>
    <name evidence="3" type="ORF">Q31b_00250</name>
</gene>
<feature type="transmembrane region" description="Helical" evidence="1">
    <location>
        <begin position="107"/>
        <end position="129"/>
    </location>
</feature>
<feature type="transmembrane region" description="Helical" evidence="1">
    <location>
        <begin position="40"/>
        <end position="65"/>
    </location>
</feature>
<name>A0A5C6E8K8_9BACT</name>
<feature type="domain" description="Phosphatidic acid phosphatase type 2/haloperoxidase" evidence="2">
    <location>
        <begin position="111"/>
        <end position="233"/>
    </location>
</feature>
<feature type="transmembrane region" description="Helical" evidence="1">
    <location>
        <begin position="220"/>
        <end position="241"/>
    </location>
</feature>
<feature type="transmembrane region" description="Helical" evidence="1">
    <location>
        <begin position="193"/>
        <end position="214"/>
    </location>
</feature>
<evidence type="ECO:0000313" key="4">
    <source>
        <dbReference type="Proteomes" id="UP000315471"/>
    </source>
</evidence>
<dbReference type="InterPro" id="IPR000326">
    <property type="entry name" value="PAP2/HPO"/>
</dbReference>
<dbReference type="Proteomes" id="UP000315471">
    <property type="component" value="Unassembled WGS sequence"/>
</dbReference>
<dbReference type="SUPFAM" id="SSF48317">
    <property type="entry name" value="Acid phosphatase/Vanadium-dependent haloperoxidase"/>
    <property type="match status" value="1"/>
</dbReference>
<dbReference type="AlphaFoldDB" id="A0A5C6E8K8"/>
<reference evidence="3 4" key="1">
    <citation type="submission" date="2019-02" db="EMBL/GenBank/DDBJ databases">
        <title>Deep-cultivation of Planctomycetes and their phenomic and genomic characterization uncovers novel biology.</title>
        <authorList>
            <person name="Wiegand S."/>
            <person name="Jogler M."/>
            <person name="Boedeker C."/>
            <person name="Pinto D."/>
            <person name="Vollmers J."/>
            <person name="Rivas-Marin E."/>
            <person name="Kohn T."/>
            <person name="Peeters S.H."/>
            <person name="Heuer A."/>
            <person name="Rast P."/>
            <person name="Oberbeckmann S."/>
            <person name="Bunk B."/>
            <person name="Jeske O."/>
            <person name="Meyerdierks A."/>
            <person name="Storesund J.E."/>
            <person name="Kallscheuer N."/>
            <person name="Luecker S."/>
            <person name="Lage O.M."/>
            <person name="Pohl T."/>
            <person name="Merkel B.J."/>
            <person name="Hornburger P."/>
            <person name="Mueller R.-W."/>
            <person name="Bruemmer F."/>
            <person name="Labrenz M."/>
            <person name="Spormann A.M."/>
            <person name="Op Den Camp H."/>
            <person name="Overmann J."/>
            <person name="Amann R."/>
            <person name="Jetten M.S.M."/>
            <person name="Mascher T."/>
            <person name="Medema M.H."/>
            <person name="Devos D.P."/>
            <person name="Kaster A.-K."/>
            <person name="Ovreas L."/>
            <person name="Rohde M."/>
            <person name="Galperin M.Y."/>
            <person name="Jogler C."/>
        </authorList>
    </citation>
    <scope>NUCLEOTIDE SEQUENCE [LARGE SCALE GENOMIC DNA]</scope>
    <source>
        <strain evidence="3 4">Q31b</strain>
    </source>
</reference>
<sequence>MDARLGTNTQRNTGTKLRPKISMFGGSHADEFAPFRTTSLMWISGIALMSVPMLTLVDVPVGRWFDRTELPREITDFLTLTSFFPHGLGIFLILLTILVMAPRSRRYISRLAVLALGAGAVATIVKMFVLRERPGNINLDIASYDVAWRWVFDWSLDRVAAFDSSTRAFPSGNMTTATAFTVGLWAVLPRGRIIYSIFLVGVLLKQMFVGAHFLSDVCGGAAFGLCWAYICFHPKLLGGLFDRMESERRPVKAVPDEMFSGECKIVVDDADEKPVAQTDRDQPGKIAA</sequence>
<accession>A0A5C6E8K8</accession>
<evidence type="ECO:0000256" key="1">
    <source>
        <dbReference type="SAM" id="Phobius"/>
    </source>
</evidence>
<protein>
    <submittedName>
        <fullName evidence="3">PAP2 superfamily protein</fullName>
    </submittedName>
</protein>
<evidence type="ECO:0000313" key="3">
    <source>
        <dbReference type="EMBL" id="TWU44855.1"/>
    </source>
</evidence>
<keyword evidence="1" id="KW-0472">Membrane</keyword>
<dbReference type="RefSeq" id="WP_146597681.1">
    <property type="nucleotide sequence ID" value="NZ_SJPY01000001.1"/>
</dbReference>
<keyword evidence="4" id="KW-1185">Reference proteome</keyword>
<dbReference type="Pfam" id="PF01569">
    <property type="entry name" value="PAP2"/>
    <property type="match status" value="1"/>
</dbReference>
<dbReference type="InterPro" id="IPR036938">
    <property type="entry name" value="PAP2/HPO_sf"/>
</dbReference>
<dbReference type="OrthoDB" id="268168at2"/>